<proteinExistence type="predicted"/>
<sequence>MATITPDHLHTLLASDDRDAALVVVGGEAAVVPASTADGSDDGPETMMVITTRDAVIAELDTGANDEQIERLAQRLDVALDSLGG</sequence>
<dbReference type="EMBL" id="JBHTGP010000018">
    <property type="protein sequence ID" value="MFD0690225.1"/>
    <property type="molecule type" value="Genomic_DNA"/>
</dbReference>
<comment type="caution">
    <text evidence="1">The sequence shown here is derived from an EMBL/GenBank/DDBJ whole genome shotgun (WGS) entry which is preliminary data.</text>
</comment>
<accession>A0ABW2Y044</accession>
<name>A0ABW2Y044_9ACTN</name>
<gene>
    <name evidence="1" type="ORF">ACFQZM_37450</name>
</gene>
<keyword evidence="2" id="KW-1185">Reference proteome</keyword>
<dbReference type="Proteomes" id="UP001597063">
    <property type="component" value="Unassembled WGS sequence"/>
</dbReference>
<dbReference type="RefSeq" id="WP_131763558.1">
    <property type="nucleotide sequence ID" value="NZ_CAACUY010000355.1"/>
</dbReference>
<protein>
    <submittedName>
        <fullName evidence="1">Uncharacterized protein</fullName>
    </submittedName>
</protein>
<reference evidence="2" key="1">
    <citation type="journal article" date="2019" name="Int. J. Syst. Evol. Microbiol.">
        <title>The Global Catalogue of Microorganisms (GCM) 10K type strain sequencing project: providing services to taxonomists for standard genome sequencing and annotation.</title>
        <authorList>
            <consortium name="The Broad Institute Genomics Platform"/>
            <consortium name="The Broad Institute Genome Sequencing Center for Infectious Disease"/>
            <person name="Wu L."/>
            <person name="Ma J."/>
        </authorList>
    </citation>
    <scope>NUCLEOTIDE SEQUENCE [LARGE SCALE GENOMIC DNA]</scope>
    <source>
        <strain evidence="2">JCM 9371</strain>
    </source>
</reference>
<organism evidence="1 2">
    <name type="scientific">Actinomadura fibrosa</name>
    <dbReference type="NCBI Taxonomy" id="111802"/>
    <lineage>
        <taxon>Bacteria</taxon>
        <taxon>Bacillati</taxon>
        <taxon>Actinomycetota</taxon>
        <taxon>Actinomycetes</taxon>
        <taxon>Streptosporangiales</taxon>
        <taxon>Thermomonosporaceae</taxon>
        <taxon>Actinomadura</taxon>
    </lineage>
</organism>
<evidence type="ECO:0000313" key="1">
    <source>
        <dbReference type="EMBL" id="MFD0690225.1"/>
    </source>
</evidence>
<evidence type="ECO:0000313" key="2">
    <source>
        <dbReference type="Proteomes" id="UP001597063"/>
    </source>
</evidence>